<dbReference type="AlphaFoldDB" id="A0A562U077"/>
<dbReference type="Gene3D" id="3.90.550.10">
    <property type="entry name" value="Spore Coat Polysaccharide Biosynthesis Protein SpsA, Chain A"/>
    <property type="match status" value="1"/>
</dbReference>
<protein>
    <recommendedName>
        <fullName evidence="3">Glycosyl transferase family 8</fullName>
    </recommendedName>
</protein>
<sequence>MPGQRQIITIATGKKLYVDFSVNLARSFFWWHPDTDIKFQLVTDQPDFIPADVKSKIDLIAITKGEIGEGFSTKLHLDKLISEGQTLFIDSDCLVYRNLDNVFEQFKGHAVSVVGDYIAKGEWFGEIEPICKKFNIAHMPKFNGGVYYLEKGEMVNKVYDTARQLEKQYDEIGFKRLRNRPNDEVLMALAMELNNQVPVADDGSILAEFVNFKSGVKSDLLNGIAELYNSPDHQEYQEHWPLKIAKPAMVHFLGHHSQIMPYVKEVKQLEYVSAKKRSVNAAKQLAFLQVTLPAETASWFKNTLRPFYHSLFGARKIKKSERIID</sequence>
<dbReference type="SUPFAM" id="SSF53448">
    <property type="entry name" value="Nucleotide-diphospho-sugar transferases"/>
    <property type="match status" value="1"/>
</dbReference>
<gene>
    <name evidence="1" type="ORF">JN11_02568</name>
</gene>
<reference evidence="1 2" key="1">
    <citation type="submission" date="2019-07" db="EMBL/GenBank/DDBJ databases">
        <title>Genomic Encyclopedia of Archaeal and Bacterial Type Strains, Phase II (KMG-II): from individual species to whole genera.</title>
        <authorList>
            <person name="Goeker M."/>
        </authorList>
    </citation>
    <scope>NUCLEOTIDE SEQUENCE [LARGE SCALE GENOMIC DNA]</scope>
    <source>
        <strain evidence="1 2">ATCC BAA-1854</strain>
    </source>
</reference>
<evidence type="ECO:0000313" key="1">
    <source>
        <dbReference type="EMBL" id="TWI99251.1"/>
    </source>
</evidence>
<name>A0A562U077_9SPHI</name>
<comment type="caution">
    <text evidence="1">The sequence shown here is derived from an EMBL/GenBank/DDBJ whole genome shotgun (WGS) entry which is preliminary data.</text>
</comment>
<dbReference type="OrthoDB" id="786757at2"/>
<keyword evidence="2" id="KW-1185">Reference proteome</keyword>
<evidence type="ECO:0008006" key="3">
    <source>
        <dbReference type="Google" id="ProtNLM"/>
    </source>
</evidence>
<dbReference type="Proteomes" id="UP000317010">
    <property type="component" value="Unassembled WGS sequence"/>
</dbReference>
<dbReference type="RefSeq" id="WP_144913047.1">
    <property type="nucleotide sequence ID" value="NZ_VLLI01000007.1"/>
</dbReference>
<accession>A0A562U077</accession>
<dbReference type="InterPro" id="IPR029044">
    <property type="entry name" value="Nucleotide-diphossugar_trans"/>
</dbReference>
<evidence type="ECO:0000313" key="2">
    <source>
        <dbReference type="Proteomes" id="UP000317010"/>
    </source>
</evidence>
<proteinExistence type="predicted"/>
<dbReference type="EMBL" id="VLLI01000007">
    <property type="protein sequence ID" value="TWI99251.1"/>
    <property type="molecule type" value="Genomic_DNA"/>
</dbReference>
<organism evidence="1 2">
    <name type="scientific">Mucilaginibacter frigoritolerans</name>
    <dbReference type="NCBI Taxonomy" id="652788"/>
    <lineage>
        <taxon>Bacteria</taxon>
        <taxon>Pseudomonadati</taxon>
        <taxon>Bacteroidota</taxon>
        <taxon>Sphingobacteriia</taxon>
        <taxon>Sphingobacteriales</taxon>
        <taxon>Sphingobacteriaceae</taxon>
        <taxon>Mucilaginibacter</taxon>
    </lineage>
</organism>